<reference evidence="12 13" key="1">
    <citation type="journal article" date="2023" name="G3 (Bethesda)">
        <title>A chromosome-length genome assembly and annotation of blackberry (Rubus argutus, cv. 'Hillquist').</title>
        <authorList>
            <person name="Bruna T."/>
            <person name="Aryal R."/>
            <person name="Dudchenko O."/>
            <person name="Sargent D.J."/>
            <person name="Mead D."/>
            <person name="Buti M."/>
            <person name="Cavallini A."/>
            <person name="Hytonen T."/>
            <person name="Andres J."/>
            <person name="Pham M."/>
            <person name="Weisz D."/>
            <person name="Mascagni F."/>
            <person name="Usai G."/>
            <person name="Natali L."/>
            <person name="Bassil N."/>
            <person name="Fernandez G.E."/>
            <person name="Lomsadze A."/>
            <person name="Armour M."/>
            <person name="Olukolu B."/>
            <person name="Poorten T."/>
            <person name="Britton C."/>
            <person name="Davik J."/>
            <person name="Ashrafi H."/>
            <person name="Aiden E.L."/>
            <person name="Borodovsky M."/>
            <person name="Worthington M."/>
        </authorList>
    </citation>
    <scope>NUCLEOTIDE SEQUENCE [LARGE SCALE GENOMIC DNA]</scope>
    <source>
        <strain evidence="12">PI 553951</strain>
    </source>
</reference>
<name>A0AAW1YH21_RUBAR</name>
<dbReference type="Proteomes" id="UP001457282">
    <property type="component" value="Unassembled WGS sequence"/>
</dbReference>
<evidence type="ECO:0000256" key="5">
    <source>
        <dbReference type="ARBA" id="ARBA00023159"/>
    </source>
</evidence>
<keyword evidence="6" id="KW-0804">Transcription</keyword>
<feature type="domain" description="HTH myb-type" evidence="11">
    <location>
        <begin position="62"/>
        <end position="116"/>
    </location>
</feature>
<dbReference type="CDD" id="cd00167">
    <property type="entry name" value="SANT"/>
    <property type="match status" value="2"/>
</dbReference>
<dbReference type="AlphaFoldDB" id="A0AAW1YH21"/>
<dbReference type="SMART" id="SM00717">
    <property type="entry name" value="SANT"/>
    <property type="match status" value="2"/>
</dbReference>
<dbReference type="InterPro" id="IPR017930">
    <property type="entry name" value="Myb_dom"/>
</dbReference>
<dbReference type="SUPFAM" id="SSF46689">
    <property type="entry name" value="Homeodomain-like"/>
    <property type="match status" value="1"/>
</dbReference>
<evidence type="ECO:0000256" key="7">
    <source>
        <dbReference type="ARBA" id="ARBA00023242"/>
    </source>
</evidence>
<evidence type="ECO:0000256" key="1">
    <source>
        <dbReference type="ARBA" id="ARBA00004123"/>
    </source>
</evidence>
<keyword evidence="2" id="KW-0677">Repeat</keyword>
<accession>A0AAW1YH21</accession>
<keyword evidence="5" id="KW-0010">Activator</keyword>
<sequence>MGRSPCCAKEGLNRGAWTALEDRILTEYVKVHGEGRWRNLPKKAGLKRCGKSCRLRWLNYLRPDIKRGNISPDEEELIIRLHKLLGNRWSLIAGRLPGRTDNEIKNYWNTTLSKRIQDQEAGSIFKASGEDVPKSKAASPLSHNVVRTKAAKCTKVLINPHYKGLFLLDDHKPVDHHHQQVDHQPNTDHGLSSSPSSSSNFLFDFGINSELRLPNLLGSDFASGDDHLFSEELLLQQQYWSGNVAGDCVVDDHLQPNMVLNFQSLNSFLDGDDADQGDWLGLAESS</sequence>
<evidence type="ECO:0000259" key="10">
    <source>
        <dbReference type="PROSITE" id="PS50090"/>
    </source>
</evidence>
<dbReference type="FunFam" id="1.10.10.60:FF:000302">
    <property type="entry name" value="Transcription factor TT2"/>
    <property type="match status" value="1"/>
</dbReference>
<evidence type="ECO:0000256" key="4">
    <source>
        <dbReference type="ARBA" id="ARBA00023125"/>
    </source>
</evidence>
<dbReference type="GO" id="GO:0005634">
    <property type="term" value="C:nucleus"/>
    <property type="evidence" value="ECO:0007669"/>
    <property type="project" value="UniProtKB-SubCell"/>
</dbReference>
<proteinExistence type="predicted"/>
<evidence type="ECO:0000256" key="2">
    <source>
        <dbReference type="ARBA" id="ARBA00022737"/>
    </source>
</evidence>
<dbReference type="InterPro" id="IPR015495">
    <property type="entry name" value="Myb_TF_plants"/>
</dbReference>
<feature type="domain" description="HTH myb-type" evidence="11">
    <location>
        <begin position="9"/>
        <end position="61"/>
    </location>
</feature>
<organism evidence="12 13">
    <name type="scientific">Rubus argutus</name>
    <name type="common">Southern blackberry</name>
    <dbReference type="NCBI Taxonomy" id="59490"/>
    <lineage>
        <taxon>Eukaryota</taxon>
        <taxon>Viridiplantae</taxon>
        <taxon>Streptophyta</taxon>
        <taxon>Embryophyta</taxon>
        <taxon>Tracheophyta</taxon>
        <taxon>Spermatophyta</taxon>
        <taxon>Magnoliopsida</taxon>
        <taxon>eudicotyledons</taxon>
        <taxon>Gunneridae</taxon>
        <taxon>Pentapetalae</taxon>
        <taxon>rosids</taxon>
        <taxon>fabids</taxon>
        <taxon>Rosales</taxon>
        <taxon>Rosaceae</taxon>
        <taxon>Rosoideae</taxon>
        <taxon>Rosoideae incertae sedis</taxon>
        <taxon>Rubus</taxon>
    </lineage>
</organism>
<keyword evidence="7" id="KW-0539">Nucleus</keyword>
<dbReference type="Gene3D" id="1.10.10.60">
    <property type="entry name" value="Homeodomain-like"/>
    <property type="match status" value="2"/>
</dbReference>
<evidence type="ECO:0000256" key="3">
    <source>
        <dbReference type="ARBA" id="ARBA00023015"/>
    </source>
</evidence>
<evidence type="ECO:0000313" key="12">
    <source>
        <dbReference type="EMBL" id="KAK9948063.1"/>
    </source>
</evidence>
<dbReference type="InterPro" id="IPR009057">
    <property type="entry name" value="Homeodomain-like_sf"/>
</dbReference>
<keyword evidence="3" id="KW-0805">Transcription regulation</keyword>
<evidence type="ECO:0000256" key="9">
    <source>
        <dbReference type="SAM" id="MobiDB-lite"/>
    </source>
</evidence>
<dbReference type="PROSITE" id="PS51294">
    <property type="entry name" value="HTH_MYB"/>
    <property type="match status" value="2"/>
</dbReference>
<evidence type="ECO:0000313" key="13">
    <source>
        <dbReference type="Proteomes" id="UP001457282"/>
    </source>
</evidence>
<feature type="region of interest" description="Disordered" evidence="9">
    <location>
        <begin position="176"/>
        <end position="195"/>
    </location>
</feature>
<dbReference type="PROSITE" id="PS50090">
    <property type="entry name" value="MYB_LIKE"/>
    <property type="match status" value="2"/>
</dbReference>
<gene>
    <name evidence="12" type="ORF">M0R45_003652</name>
</gene>
<dbReference type="FunFam" id="1.10.10.60:FF:000001">
    <property type="entry name" value="MYB-related transcription factor"/>
    <property type="match status" value="1"/>
</dbReference>
<comment type="caution">
    <text evidence="12">The sequence shown here is derived from an EMBL/GenBank/DDBJ whole genome shotgun (WGS) entry which is preliminary data.</text>
</comment>
<feature type="domain" description="Myb-like" evidence="10">
    <location>
        <begin position="62"/>
        <end position="112"/>
    </location>
</feature>
<dbReference type="Pfam" id="PF00249">
    <property type="entry name" value="Myb_DNA-binding"/>
    <property type="match status" value="2"/>
</dbReference>
<protein>
    <recommendedName>
        <fullName evidence="8">Myb-related protein 123</fullName>
    </recommendedName>
</protein>
<evidence type="ECO:0000256" key="8">
    <source>
        <dbReference type="ARBA" id="ARBA00083772"/>
    </source>
</evidence>
<dbReference type="EMBL" id="JBEDUW010000001">
    <property type="protein sequence ID" value="KAK9948063.1"/>
    <property type="molecule type" value="Genomic_DNA"/>
</dbReference>
<feature type="domain" description="Myb-like" evidence="10">
    <location>
        <begin position="9"/>
        <end position="61"/>
    </location>
</feature>
<comment type="subcellular location">
    <subcellularLocation>
        <location evidence="1">Nucleus</location>
    </subcellularLocation>
</comment>
<dbReference type="PANTHER" id="PTHR47999:SF96">
    <property type="entry name" value="TRANSCRIPTION REPRESSOR MYB6-LIKE"/>
    <property type="match status" value="1"/>
</dbReference>
<keyword evidence="13" id="KW-1185">Reference proteome</keyword>
<evidence type="ECO:0000259" key="11">
    <source>
        <dbReference type="PROSITE" id="PS51294"/>
    </source>
</evidence>
<dbReference type="InterPro" id="IPR001005">
    <property type="entry name" value="SANT/Myb"/>
</dbReference>
<keyword evidence="4" id="KW-0238">DNA-binding</keyword>
<evidence type="ECO:0000256" key="6">
    <source>
        <dbReference type="ARBA" id="ARBA00023163"/>
    </source>
</evidence>
<dbReference type="GO" id="GO:0003677">
    <property type="term" value="F:DNA binding"/>
    <property type="evidence" value="ECO:0007669"/>
    <property type="project" value="UniProtKB-KW"/>
</dbReference>
<dbReference type="PANTHER" id="PTHR47999">
    <property type="entry name" value="TRANSCRIPTION FACTOR MYB8-RELATED-RELATED"/>
    <property type="match status" value="1"/>
</dbReference>